<evidence type="ECO:0000256" key="5">
    <source>
        <dbReference type="SAM" id="Phobius"/>
    </source>
</evidence>
<keyword evidence="8" id="KW-1185">Reference proteome</keyword>
<keyword evidence="3 5" id="KW-1133">Transmembrane helix</keyword>
<dbReference type="GeneID" id="30963768"/>
<proteinExistence type="predicted"/>
<dbReference type="Proteomes" id="UP000095038">
    <property type="component" value="Unassembled WGS sequence"/>
</dbReference>
<evidence type="ECO:0000256" key="1">
    <source>
        <dbReference type="ARBA" id="ARBA00004141"/>
    </source>
</evidence>
<dbReference type="FunCoup" id="A0A1D2VPG1">
    <property type="interactions" value="51"/>
</dbReference>
<feature type="transmembrane region" description="Helical" evidence="5">
    <location>
        <begin position="281"/>
        <end position="299"/>
    </location>
</feature>
<organism evidence="7 8">
    <name type="scientific">Ascoidea rubescens DSM 1968</name>
    <dbReference type="NCBI Taxonomy" id="1344418"/>
    <lineage>
        <taxon>Eukaryota</taxon>
        <taxon>Fungi</taxon>
        <taxon>Dikarya</taxon>
        <taxon>Ascomycota</taxon>
        <taxon>Saccharomycotina</taxon>
        <taxon>Saccharomycetes</taxon>
        <taxon>Ascoideaceae</taxon>
        <taxon>Ascoidea</taxon>
    </lineage>
</organism>
<dbReference type="PROSITE" id="PS51380">
    <property type="entry name" value="EXS"/>
    <property type="match status" value="1"/>
</dbReference>
<dbReference type="PANTHER" id="PTHR10783:SF46">
    <property type="entry name" value="PROTEIN ERD1 HOMOLOG 2"/>
    <property type="match status" value="1"/>
</dbReference>
<evidence type="ECO:0000256" key="2">
    <source>
        <dbReference type="ARBA" id="ARBA00022692"/>
    </source>
</evidence>
<dbReference type="GO" id="GO:0005737">
    <property type="term" value="C:cytoplasm"/>
    <property type="evidence" value="ECO:0007669"/>
    <property type="project" value="TreeGrafter"/>
</dbReference>
<dbReference type="OrthoDB" id="2159384at2759"/>
<keyword evidence="4 5" id="KW-0472">Membrane</keyword>
<feature type="transmembrane region" description="Helical" evidence="5">
    <location>
        <begin position="6"/>
        <end position="26"/>
    </location>
</feature>
<dbReference type="EMBL" id="KV454475">
    <property type="protein sequence ID" value="ODV63503.1"/>
    <property type="molecule type" value="Genomic_DNA"/>
</dbReference>
<reference evidence="8" key="1">
    <citation type="submission" date="2016-05" db="EMBL/GenBank/DDBJ databases">
        <title>Comparative genomics of biotechnologically important yeasts.</title>
        <authorList>
            <consortium name="DOE Joint Genome Institute"/>
            <person name="Riley R."/>
            <person name="Haridas S."/>
            <person name="Wolfe K.H."/>
            <person name="Lopes M.R."/>
            <person name="Hittinger C.T."/>
            <person name="Goker M."/>
            <person name="Salamov A."/>
            <person name="Wisecaver J."/>
            <person name="Long T.M."/>
            <person name="Aerts A.L."/>
            <person name="Barry K."/>
            <person name="Choi C."/>
            <person name="Clum A."/>
            <person name="Coughlan A.Y."/>
            <person name="Deshpande S."/>
            <person name="Douglass A.P."/>
            <person name="Hanson S.J."/>
            <person name="Klenk H.-P."/>
            <person name="Labutti K."/>
            <person name="Lapidus A."/>
            <person name="Lindquist E."/>
            <person name="Lipzen A."/>
            <person name="Meier-Kolthoff J.P."/>
            <person name="Ohm R.A."/>
            <person name="Otillar R.P."/>
            <person name="Pangilinan J."/>
            <person name="Peng Y."/>
            <person name="Rokas A."/>
            <person name="Rosa C.A."/>
            <person name="Scheuner C."/>
            <person name="Sibirny A.A."/>
            <person name="Slot J.C."/>
            <person name="Stielow J.B."/>
            <person name="Sun H."/>
            <person name="Kurtzman C.P."/>
            <person name="Blackwell M."/>
            <person name="Grigoriev I.V."/>
            <person name="Jeffries T.W."/>
        </authorList>
    </citation>
    <scope>NUCLEOTIDE SEQUENCE [LARGE SCALE GENOMIC DNA]</scope>
    <source>
        <strain evidence="8">DSM 1968</strain>
    </source>
</reference>
<dbReference type="AlphaFoldDB" id="A0A1D2VPG1"/>
<protein>
    <submittedName>
        <fullName evidence="7">EXS-domain-containing protein</fullName>
    </submittedName>
</protein>
<comment type="subcellular location">
    <subcellularLocation>
        <location evidence="1">Membrane</location>
        <topology evidence="1">Multi-pass membrane protein</topology>
    </subcellularLocation>
</comment>
<dbReference type="PANTHER" id="PTHR10783">
    <property type="entry name" value="XENOTROPIC AND POLYTROPIC RETROVIRUS RECEPTOR 1-RELATED"/>
    <property type="match status" value="1"/>
</dbReference>
<feature type="transmembrane region" description="Helical" evidence="5">
    <location>
        <begin position="71"/>
        <end position="93"/>
    </location>
</feature>
<evidence type="ECO:0000256" key="3">
    <source>
        <dbReference type="ARBA" id="ARBA00022989"/>
    </source>
</evidence>
<feature type="transmembrane region" description="Helical" evidence="5">
    <location>
        <begin position="340"/>
        <end position="361"/>
    </location>
</feature>
<sequence>MMLDLWLPLPYRIVFFVVLGVWLWWLNLHICQLASINTNRLLQLLAAGYGDEKLLPNDPEKEPQLEKGCLVVFRHTLCIALVSYLCFLLLPVQSTGDTLLRFKDFIPLLTMLLIFVYLLNLVRLPLLDSEKSSANLGRKRLLSTFKRIICGNINYNQLRTNDILLSDTLTSYSKILLDFFLYLFYLYHGQTCFPTVDDKLQYNLNLDRSIFNFKSIEPLFLIFPQFIRLKQCWLEYNHSNKRNNQHLLNFLKYSSNLIPIFLNSLLNYSTQYSTRLQIAQLYIFSMFLNSVYTFIWDVAVDWNFNFFNFFLKSHQNFNKPINLNRPKLLRNILVYKIKHFYYLAILLDFILRFFWLFNLFISDLFFFNSESGYFLLELFELIRRCIWCFIKLETEWAKISYNDPNLIVLDTLESQSISHNHNHSKSITSN</sequence>
<dbReference type="Pfam" id="PF03124">
    <property type="entry name" value="EXS"/>
    <property type="match status" value="1"/>
</dbReference>
<dbReference type="InParanoid" id="A0A1D2VPG1"/>
<evidence type="ECO:0000256" key="4">
    <source>
        <dbReference type="ARBA" id="ARBA00023136"/>
    </source>
</evidence>
<name>A0A1D2VPG1_9ASCO</name>
<accession>A0A1D2VPG1</accession>
<dbReference type="GO" id="GO:0016020">
    <property type="term" value="C:membrane"/>
    <property type="evidence" value="ECO:0007669"/>
    <property type="project" value="UniProtKB-SubCell"/>
</dbReference>
<evidence type="ECO:0000259" key="6">
    <source>
        <dbReference type="PROSITE" id="PS51380"/>
    </source>
</evidence>
<evidence type="ECO:0000313" key="8">
    <source>
        <dbReference type="Proteomes" id="UP000095038"/>
    </source>
</evidence>
<evidence type="ECO:0000313" key="7">
    <source>
        <dbReference type="EMBL" id="ODV63503.1"/>
    </source>
</evidence>
<feature type="transmembrane region" description="Helical" evidence="5">
    <location>
        <begin position="105"/>
        <end position="122"/>
    </location>
</feature>
<dbReference type="STRING" id="1344418.A0A1D2VPG1"/>
<dbReference type="RefSeq" id="XP_020049810.1">
    <property type="nucleotide sequence ID" value="XM_020190132.1"/>
</dbReference>
<feature type="domain" description="EXS" evidence="6">
    <location>
        <begin position="208"/>
        <end position="424"/>
    </location>
</feature>
<keyword evidence="2 5" id="KW-0812">Transmembrane</keyword>
<gene>
    <name evidence="7" type="ORF">ASCRUDRAFT_29675</name>
</gene>
<dbReference type="InterPro" id="IPR004342">
    <property type="entry name" value="EXS_C"/>
</dbReference>